<gene>
    <name evidence="6" type="ORF">EBM89_00990</name>
</gene>
<keyword evidence="4 5" id="KW-0472">Membrane</keyword>
<evidence type="ECO:0000256" key="3">
    <source>
        <dbReference type="ARBA" id="ARBA00022989"/>
    </source>
</evidence>
<dbReference type="AlphaFoldDB" id="A0A3M2JVX3"/>
<reference evidence="6 7" key="1">
    <citation type="submission" date="2018-10" db="EMBL/GenBank/DDBJ databases">
        <title>Isolation, diversity and antifungal activity of actinobacteria from wheat.</title>
        <authorList>
            <person name="Han C."/>
        </authorList>
    </citation>
    <scope>NUCLEOTIDE SEQUENCE [LARGE SCALE GENOMIC DNA]</scope>
    <source>
        <strain evidence="6 7">NEAU-YY56</strain>
    </source>
</reference>
<sequence length="119" mass="13092">MSYAPQPPAAGPTPLRPDEERTWSLLSHLGGIIFGFIPSLVIWLVFKGRGPFLEDQAKEALNFQITVTIAAIVGFVISFIIPPIGLLVWLANIVFCILAAVAVNKGTWYRYPATLRLVK</sequence>
<protein>
    <submittedName>
        <fullName evidence="6">DUF4870 domain-containing protein</fullName>
    </submittedName>
</protein>
<dbReference type="RefSeq" id="WP_122147600.1">
    <property type="nucleotide sequence ID" value="NZ_RFFI01000003.1"/>
</dbReference>
<dbReference type="Proteomes" id="UP000269289">
    <property type="component" value="Unassembled WGS sequence"/>
</dbReference>
<evidence type="ECO:0000256" key="5">
    <source>
        <dbReference type="SAM" id="Phobius"/>
    </source>
</evidence>
<comment type="caution">
    <text evidence="6">The sequence shown here is derived from an EMBL/GenBank/DDBJ whole genome shotgun (WGS) entry which is preliminary data.</text>
</comment>
<proteinExistence type="predicted"/>
<comment type="subcellular location">
    <subcellularLocation>
        <location evidence="1">Membrane</location>
        <topology evidence="1">Multi-pass membrane protein</topology>
    </subcellularLocation>
</comment>
<dbReference type="InterPro" id="IPR019109">
    <property type="entry name" value="MamF_MmsF"/>
</dbReference>
<organism evidence="6 7">
    <name type="scientific">Cellulomonas triticagri</name>
    <dbReference type="NCBI Taxonomy" id="2483352"/>
    <lineage>
        <taxon>Bacteria</taxon>
        <taxon>Bacillati</taxon>
        <taxon>Actinomycetota</taxon>
        <taxon>Actinomycetes</taxon>
        <taxon>Micrococcales</taxon>
        <taxon>Cellulomonadaceae</taxon>
        <taxon>Cellulomonas</taxon>
    </lineage>
</organism>
<dbReference type="OrthoDB" id="9808930at2"/>
<accession>A0A3M2JVX3</accession>
<dbReference type="Pfam" id="PF09685">
    <property type="entry name" value="MamF_MmsF"/>
    <property type="match status" value="1"/>
</dbReference>
<keyword evidence="2 5" id="KW-0812">Transmembrane</keyword>
<keyword evidence="7" id="KW-1185">Reference proteome</keyword>
<feature type="transmembrane region" description="Helical" evidence="5">
    <location>
        <begin position="25"/>
        <end position="48"/>
    </location>
</feature>
<evidence type="ECO:0000256" key="1">
    <source>
        <dbReference type="ARBA" id="ARBA00004141"/>
    </source>
</evidence>
<keyword evidence="3 5" id="KW-1133">Transmembrane helix</keyword>
<evidence type="ECO:0000256" key="2">
    <source>
        <dbReference type="ARBA" id="ARBA00022692"/>
    </source>
</evidence>
<name>A0A3M2JVX3_9CELL</name>
<evidence type="ECO:0000313" key="7">
    <source>
        <dbReference type="Proteomes" id="UP000269289"/>
    </source>
</evidence>
<feature type="transmembrane region" description="Helical" evidence="5">
    <location>
        <begin position="86"/>
        <end position="103"/>
    </location>
</feature>
<evidence type="ECO:0000313" key="6">
    <source>
        <dbReference type="EMBL" id="RMI14208.1"/>
    </source>
</evidence>
<evidence type="ECO:0000256" key="4">
    <source>
        <dbReference type="ARBA" id="ARBA00023136"/>
    </source>
</evidence>
<feature type="transmembrane region" description="Helical" evidence="5">
    <location>
        <begin position="60"/>
        <end position="80"/>
    </location>
</feature>
<dbReference type="EMBL" id="RFFI01000003">
    <property type="protein sequence ID" value="RMI14208.1"/>
    <property type="molecule type" value="Genomic_DNA"/>
</dbReference>